<dbReference type="Pfam" id="PF02021">
    <property type="entry name" value="UPF0102"/>
    <property type="match status" value="1"/>
</dbReference>
<evidence type="ECO:0000256" key="2">
    <source>
        <dbReference type="HAMAP-Rule" id="MF_00048"/>
    </source>
</evidence>
<dbReference type="PANTHER" id="PTHR34039">
    <property type="entry name" value="UPF0102 PROTEIN YRAN"/>
    <property type="match status" value="1"/>
</dbReference>
<reference evidence="3 4" key="1">
    <citation type="submission" date="2020-06" db="EMBL/GenBank/DDBJ databases">
        <title>Sulfitobacter algicola sp. nov., isolated from green algae.</title>
        <authorList>
            <person name="Wang C."/>
        </authorList>
    </citation>
    <scope>NUCLEOTIDE SEQUENCE [LARGE SCALE GENOMIC DNA]</scope>
    <source>
        <strain evidence="3 4">1151</strain>
    </source>
</reference>
<dbReference type="RefSeq" id="WP_174136106.1">
    <property type="nucleotide sequence ID" value="NZ_JABUFE010000002.1"/>
</dbReference>
<accession>A0ABX2IN10</accession>
<dbReference type="Proteomes" id="UP000777935">
    <property type="component" value="Unassembled WGS sequence"/>
</dbReference>
<sequence length="118" mass="13362">MTGQTSYYAGLYAEDIVARQYTAENCQIAAKRWRGTAGEIDLIFRQGDALIFVEVKKSKTFDRAVAALSKRQQSRIYTAASEYLEHEPNGQNTEMRFDVALVDRTGDVRIIQNAFGQF</sequence>
<evidence type="ECO:0000313" key="4">
    <source>
        <dbReference type="Proteomes" id="UP000777935"/>
    </source>
</evidence>
<name>A0ABX2IN10_9RHOB</name>
<proteinExistence type="inferred from homology"/>
<keyword evidence="4" id="KW-1185">Reference proteome</keyword>
<organism evidence="3 4">
    <name type="scientific">Parasulfitobacter algicola</name>
    <dbReference type="NCBI Taxonomy" id="2614809"/>
    <lineage>
        <taxon>Bacteria</taxon>
        <taxon>Pseudomonadati</taxon>
        <taxon>Pseudomonadota</taxon>
        <taxon>Alphaproteobacteria</taxon>
        <taxon>Rhodobacterales</taxon>
        <taxon>Roseobacteraceae</taxon>
        <taxon>Parasulfitobacter</taxon>
    </lineage>
</organism>
<evidence type="ECO:0000256" key="1">
    <source>
        <dbReference type="ARBA" id="ARBA00006738"/>
    </source>
</evidence>
<dbReference type="InterPro" id="IPR011856">
    <property type="entry name" value="tRNA_endonuc-like_dom_sf"/>
</dbReference>
<protein>
    <recommendedName>
        <fullName evidence="2">UPF0102 protein HRQ87_05600</fullName>
    </recommendedName>
</protein>
<evidence type="ECO:0000313" key="3">
    <source>
        <dbReference type="EMBL" id="NSX54269.1"/>
    </source>
</evidence>
<dbReference type="InterPro" id="IPR003509">
    <property type="entry name" value="UPF0102_YraN-like"/>
</dbReference>
<dbReference type="SUPFAM" id="SSF52980">
    <property type="entry name" value="Restriction endonuclease-like"/>
    <property type="match status" value="1"/>
</dbReference>
<dbReference type="InterPro" id="IPR011335">
    <property type="entry name" value="Restrct_endonuc-II-like"/>
</dbReference>
<gene>
    <name evidence="3" type="ORF">HRQ87_05600</name>
</gene>
<comment type="caution">
    <text evidence="3">The sequence shown here is derived from an EMBL/GenBank/DDBJ whole genome shotgun (WGS) entry which is preliminary data.</text>
</comment>
<dbReference type="Gene3D" id="3.40.1350.10">
    <property type="match status" value="1"/>
</dbReference>
<dbReference type="PANTHER" id="PTHR34039:SF1">
    <property type="entry name" value="UPF0102 PROTEIN YRAN"/>
    <property type="match status" value="1"/>
</dbReference>
<comment type="similarity">
    <text evidence="1 2">Belongs to the UPF0102 family.</text>
</comment>
<dbReference type="EMBL" id="JABUFE010000002">
    <property type="protein sequence ID" value="NSX54269.1"/>
    <property type="molecule type" value="Genomic_DNA"/>
</dbReference>
<dbReference type="HAMAP" id="MF_00048">
    <property type="entry name" value="UPF0102"/>
    <property type="match status" value="1"/>
</dbReference>